<evidence type="ECO:0000313" key="4">
    <source>
        <dbReference type="Proteomes" id="UP000472267"/>
    </source>
</evidence>
<dbReference type="Proteomes" id="UP000472267">
    <property type="component" value="Chromosome 22"/>
</dbReference>
<dbReference type="AlphaFoldDB" id="A0A672ITB1"/>
<reference evidence="3" key="2">
    <citation type="submission" date="2025-08" db="UniProtKB">
        <authorList>
            <consortium name="Ensembl"/>
        </authorList>
    </citation>
    <scope>IDENTIFICATION</scope>
</reference>
<proteinExistence type="inferred from homology"/>
<feature type="domain" description="EF-hand" evidence="2">
    <location>
        <begin position="50"/>
        <end position="85"/>
    </location>
</feature>
<dbReference type="InParanoid" id="A0A672ITB1"/>
<dbReference type="InterPro" id="IPR002048">
    <property type="entry name" value="EF_hand_dom"/>
</dbReference>
<reference evidence="3" key="3">
    <citation type="submission" date="2025-09" db="UniProtKB">
        <authorList>
            <consortium name="Ensembl"/>
        </authorList>
    </citation>
    <scope>IDENTIFICATION</scope>
</reference>
<dbReference type="PROSITE" id="PS50222">
    <property type="entry name" value="EF_HAND_2"/>
    <property type="match status" value="1"/>
</dbReference>
<dbReference type="SMART" id="SM01394">
    <property type="entry name" value="S_100"/>
    <property type="match status" value="1"/>
</dbReference>
<evidence type="ECO:0000313" key="3">
    <source>
        <dbReference type="Ensembl" id="ENSSFAP00005045163.1"/>
    </source>
</evidence>
<dbReference type="PANTHER" id="PTHR11639:SF134">
    <property type="entry name" value="PROTEIN S100-A1-RELATED"/>
    <property type="match status" value="1"/>
</dbReference>
<dbReference type="GO" id="GO:0005737">
    <property type="term" value="C:cytoplasm"/>
    <property type="evidence" value="ECO:0007669"/>
    <property type="project" value="TreeGrafter"/>
</dbReference>
<evidence type="ECO:0000256" key="1">
    <source>
        <dbReference type="ARBA" id="ARBA00007323"/>
    </source>
</evidence>
<dbReference type="GO" id="GO:0005509">
    <property type="term" value="F:calcium ion binding"/>
    <property type="evidence" value="ECO:0007669"/>
    <property type="project" value="InterPro"/>
</dbReference>
<evidence type="ECO:0000259" key="2">
    <source>
        <dbReference type="PROSITE" id="PS50222"/>
    </source>
</evidence>
<dbReference type="Ensembl" id="ENSSFAT00005046737.1">
    <property type="protein sequence ID" value="ENSSFAP00005045163.1"/>
    <property type="gene ID" value="ENSSFAG00005022144.1"/>
</dbReference>
<dbReference type="InterPro" id="IPR011992">
    <property type="entry name" value="EF-hand-dom_pair"/>
</dbReference>
<comment type="similarity">
    <text evidence="1">Belongs to the S-100 family.</text>
</comment>
<reference evidence="3" key="1">
    <citation type="submission" date="2019-06" db="EMBL/GenBank/DDBJ databases">
        <authorList>
            <consortium name="Wellcome Sanger Institute Data Sharing"/>
        </authorList>
    </citation>
    <scope>NUCLEOTIDE SEQUENCE [LARGE SCALE GENOMIC DNA]</scope>
</reference>
<dbReference type="SUPFAM" id="SSF47473">
    <property type="entry name" value="EF-hand"/>
    <property type="match status" value="1"/>
</dbReference>
<dbReference type="OMA" id="MFTFPKF"/>
<sequence>MPSDVESAMESLILVFHRYASEEGGYYTVSRDKLKQLMKTELPSYLQAQKDPAVIDKMMKDLDASGGGQINFEQFFCLIAGFSISCEKAYQMKLKKTKKK</sequence>
<dbReference type="GO" id="GO:0005615">
    <property type="term" value="C:extracellular space"/>
    <property type="evidence" value="ECO:0007669"/>
    <property type="project" value="TreeGrafter"/>
</dbReference>
<dbReference type="Pfam" id="PF01023">
    <property type="entry name" value="S_100"/>
    <property type="match status" value="1"/>
</dbReference>
<dbReference type="GO" id="GO:0048306">
    <property type="term" value="F:calcium-dependent protein binding"/>
    <property type="evidence" value="ECO:0007669"/>
    <property type="project" value="TreeGrafter"/>
</dbReference>
<protein>
    <submittedName>
        <fullName evidence="3">S100 calcium binding protein A10a</fullName>
    </submittedName>
</protein>
<keyword evidence="4" id="KW-1185">Reference proteome</keyword>
<dbReference type="Gene3D" id="1.10.238.10">
    <property type="entry name" value="EF-hand"/>
    <property type="match status" value="1"/>
</dbReference>
<dbReference type="InterPro" id="IPR013787">
    <property type="entry name" value="S100_Ca-bd_sub"/>
</dbReference>
<name>A0A672ITB1_SALFA</name>
<dbReference type="PANTHER" id="PTHR11639">
    <property type="entry name" value="S100 CALCIUM-BINDING PROTEIN"/>
    <property type="match status" value="1"/>
</dbReference>
<organism evidence="3 4">
    <name type="scientific">Salarias fasciatus</name>
    <name type="common">Jewelled blenny</name>
    <name type="synonym">Blennius fasciatus</name>
    <dbReference type="NCBI Taxonomy" id="181472"/>
    <lineage>
        <taxon>Eukaryota</taxon>
        <taxon>Metazoa</taxon>
        <taxon>Chordata</taxon>
        <taxon>Craniata</taxon>
        <taxon>Vertebrata</taxon>
        <taxon>Euteleostomi</taxon>
        <taxon>Actinopterygii</taxon>
        <taxon>Neopterygii</taxon>
        <taxon>Teleostei</taxon>
        <taxon>Neoteleostei</taxon>
        <taxon>Acanthomorphata</taxon>
        <taxon>Ovalentaria</taxon>
        <taxon>Blenniimorphae</taxon>
        <taxon>Blenniiformes</taxon>
        <taxon>Blennioidei</taxon>
        <taxon>Blenniidae</taxon>
        <taxon>Salariinae</taxon>
        <taxon>Salarias</taxon>
    </lineage>
</organism>
<accession>A0A672ITB1</accession>